<dbReference type="FunCoup" id="A0A1Y1XX41">
    <property type="interactions" value="2"/>
</dbReference>
<protein>
    <submittedName>
        <fullName evidence="5">DCP1-domain-containing protein</fullName>
    </submittedName>
</protein>
<dbReference type="Gene3D" id="2.30.29.30">
    <property type="entry name" value="Pleckstrin-homology domain (PH domain)/Phosphotyrosine-binding domain (PTB)"/>
    <property type="match status" value="1"/>
</dbReference>
<reference evidence="5 6" key="1">
    <citation type="submission" date="2016-07" db="EMBL/GenBank/DDBJ databases">
        <title>Pervasive Adenine N6-methylation of Active Genes in Fungi.</title>
        <authorList>
            <consortium name="DOE Joint Genome Institute"/>
            <person name="Mondo S.J."/>
            <person name="Dannebaum R.O."/>
            <person name="Kuo R.C."/>
            <person name="Labutti K."/>
            <person name="Haridas S."/>
            <person name="Kuo A."/>
            <person name="Salamov A."/>
            <person name="Ahrendt S.R."/>
            <person name="Lipzen A."/>
            <person name="Sullivan W."/>
            <person name="Andreopoulos W.B."/>
            <person name="Clum A."/>
            <person name="Lindquist E."/>
            <person name="Daum C."/>
            <person name="Ramamoorthy G.K."/>
            <person name="Gryganskyi A."/>
            <person name="Culley D."/>
            <person name="Magnuson J.K."/>
            <person name="James T.Y."/>
            <person name="O'Malley M.A."/>
            <person name="Stajich J.E."/>
            <person name="Spatafora J.W."/>
            <person name="Visel A."/>
            <person name="Grigoriev I.V."/>
        </authorList>
    </citation>
    <scope>NUCLEOTIDE SEQUENCE [LARGE SCALE GENOMIC DNA]</scope>
    <source>
        <strain evidence="5 6">CBS 931.73</strain>
    </source>
</reference>
<gene>
    <name evidence="5" type="ORF">K493DRAFT_231069</name>
</gene>
<dbReference type="GO" id="GO:0000290">
    <property type="term" value="P:deadenylation-dependent decapping of nuclear-transcribed mRNA"/>
    <property type="evidence" value="ECO:0007669"/>
    <property type="project" value="InterPro"/>
</dbReference>
<dbReference type="GO" id="GO:0003729">
    <property type="term" value="F:mRNA binding"/>
    <property type="evidence" value="ECO:0007669"/>
    <property type="project" value="TreeGrafter"/>
</dbReference>
<evidence type="ECO:0000313" key="6">
    <source>
        <dbReference type="Proteomes" id="UP000193498"/>
    </source>
</evidence>
<sequence>MDPEARRAANLNVLQRLDRRISEILDSSSHVVVYKFDNDTQSWTKKNVEGTMFLFKREVSPKYGFFVMNRLSIDNFIVYLNGNMDLQITTDFIIYRTGEEDIHGIWMYETADRERVGRELVEYVPRWSLFLVPNSGFSLHTLTSFVRVAIARRLNTKT</sequence>
<dbReference type="InterPro" id="IPR010334">
    <property type="entry name" value="Dcp1"/>
</dbReference>
<dbReference type="Pfam" id="PF06058">
    <property type="entry name" value="DCP1"/>
    <property type="match status" value="1"/>
</dbReference>
<accession>A0A1Y1XX41</accession>
<dbReference type="PANTHER" id="PTHR16290">
    <property type="entry name" value="TRANSCRIPTION FACTOR SMIF DECAPPING ENZYME DCP1"/>
    <property type="match status" value="1"/>
</dbReference>
<evidence type="ECO:0000256" key="1">
    <source>
        <dbReference type="ARBA" id="ARBA00004496"/>
    </source>
</evidence>
<dbReference type="GO" id="GO:0031087">
    <property type="term" value="P:deadenylation-independent decapping of nuclear-transcribed mRNA"/>
    <property type="evidence" value="ECO:0007669"/>
    <property type="project" value="TreeGrafter"/>
</dbReference>
<dbReference type="InterPro" id="IPR011993">
    <property type="entry name" value="PH-like_dom_sf"/>
</dbReference>
<dbReference type="OrthoDB" id="440673at2759"/>
<dbReference type="SUPFAM" id="SSF50729">
    <property type="entry name" value="PH domain-like"/>
    <property type="match status" value="1"/>
</dbReference>
<dbReference type="GO" id="GO:0000932">
    <property type="term" value="C:P-body"/>
    <property type="evidence" value="ECO:0007669"/>
    <property type="project" value="TreeGrafter"/>
</dbReference>
<proteinExistence type="inferred from homology"/>
<dbReference type="EMBL" id="MCFE01000389">
    <property type="protein sequence ID" value="ORX90235.1"/>
    <property type="molecule type" value="Genomic_DNA"/>
</dbReference>
<dbReference type="PANTHER" id="PTHR16290:SF0">
    <property type="entry name" value="DECAPPING PROTEIN 1, ISOFORM A"/>
    <property type="match status" value="1"/>
</dbReference>
<keyword evidence="6" id="KW-1185">Reference proteome</keyword>
<comment type="caution">
    <text evidence="5">The sequence shown here is derived from an EMBL/GenBank/DDBJ whole genome shotgun (WGS) entry which is preliminary data.</text>
</comment>
<evidence type="ECO:0000256" key="2">
    <source>
        <dbReference type="ARBA" id="ARBA00008778"/>
    </source>
</evidence>
<name>A0A1Y1XX41_9FUNG</name>
<dbReference type="Proteomes" id="UP000193498">
    <property type="component" value="Unassembled WGS sequence"/>
</dbReference>
<keyword evidence="4" id="KW-0507">mRNA processing</keyword>
<keyword evidence="3" id="KW-0963">Cytoplasm</keyword>
<evidence type="ECO:0000313" key="5">
    <source>
        <dbReference type="EMBL" id="ORX90235.1"/>
    </source>
</evidence>
<dbReference type="InParanoid" id="A0A1Y1XX41"/>
<comment type="similarity">
    <text evidence="2">Belongs to the DCP1 family.</text>
</comment>
<evidence type="ECO:0000256" key="3">
    <source>
        <dbReference type="ARBA" id="ARBA00022490"/>
    </source>
</evidence>
<dbReference type="GO" id="GO:0008047">
    <property type="term" value="F:enzyme activator activity"/>
    <property type="evidence" value="ECO:0007669"/>
    <property type="project" value="InterPro"/>
</dbReference>
<dbReference type="AlphaFoldDB" id="A0A1Y1XX41"/>
<dbReference type="STRING" id="1314790.A0A1Y1XX41"/>
<dbReference type="GO" id="GO:0006397">
    <property type="term" value="P:mRNA processing"/>
    <property type="evidence" value="ECO:0007669"/>
    <property type="project" value="UniProtKB-KW"/>
</dbReference>
<organism evidence="5 6">
    <name type="scientific">Basidiobolus meristosporus CBS 931.73</name>
    <dbReference type="NCBI Taxonomy" id="1314790"/>
    <lineage>
        <taxon>Eukaryota</taxon>
        <taxon>Fungi</taxon>
        <taxon>Fungi incertae sedis</taxon>
        <taxon>Zoopagomycota</taxon>
        <taxon>Entomophthoromycotina</taxon>
        <taxon>Basidiobolomycetes</taxon>
        <taxon>Basidiobolales</taxon>
        <taxon>Basidiobolaceae</taxon>
        <taxon>Basidiobolus</taxon>
    </lineage>
</organism>
<comment type="subcellular location">
    <subcellularLocation>
        <location evidence="1">Cytoplasm</location>
    </subcellularLocation>
</comment>
<dbReference type="CDD" id="cd09804">
    <property type="entry name" value="Dcp1"/>
    <property type="match status" value="1"/>
</dbReference>
<evidence type="ECO:0000256" key="4">
    <source>
        <dbReference type="ARBA" id="ARBA00022664"/>
    </source>
</evidence>